<gene>
    <name evidence="2" type="ORF">RM539_00105</name>
</gene>
<proteinExistence type="predicted"/>
<dbReference type="EMBL" id="JAVRHK010000001">
    <property type="protein sequence ID" value="MDT0674983.1"/>
    <property type="molecule type" value="Genomic_DNA"/>
</dbReference>
<evidence type="ECO:0000313" key="3">
    <source>
        <dbReference type="Proteomes" id="UP001262582"/>
    </source>
</evidence>
<comment type="caution">
    <text evidence="2">The sequence shown here is derived from an EMBL/GenBank/DDBJ whole genome shotgun (WGS) entry which is preliminary data.</text>
</comment>
<evidence type="ECO:0000313" key="2">
    <source>
        <dbReference type="EMBL" id="MDT0674983.1"/>
    </source>
</evidence>
<sequence>MKKAFQNSISVLMALVVMFSTMSFTVDKHFCGSVLVDSAILSKAETCGMETSSSEDQLKDSCCSNEKIAVEGQDELKNALQSFDLDQQLFFTVFSYTYINLFESLPQQVVPFKDYIPPLLVKDIPVLHETFLI</sequence>
<accession>A0ABU3D0C2</accession>
<dbReference type="InterPro" id="IPR058512">
    <property type="entry name" value="DUF8199"/>
</dbReference>
<evidence type="ECO:0000256" key="1">
    <source>
        <dbReference type="SAM" id="SignalP"/>
    </source>
</evidence>
<evidence type="ECO:0008006" key="4">
    <source>
        <dbReference type="Google" id="ProtNLM"/>
    </source>
</evidence>
<dbReference type="InterPro" id="IPR058060">
    <property type="entry name" value="HYC_CC_PP"/>
</dbReference>
<name>A0ABU3D0C2_9FLAO</name>
<reference evidence="2 3" key="1">
    <citation type="submission" date="2023-09" db="EMBL/GenBank/DDBJ databases">
        <authorList>
            <person name="Rey-Velasco X."/>
        </authorList>
    </citation>
    <scope>NUCLEOTIDE SEQUENCE [LARGE SCALE GENOMIC DNA]</scope>
    <source>
        <strain evidence="2 3">F117</strain>
    </source>
</reference>
<feature type="chain" id="PRO_5047375995" description="Secreted protein" evidence="1">
    <location>
        <begin position="26"/>
        <end position="133"/>
    </location>
</feature>
<feature type="signal peptide" evidence="1">
    <location>
        <begin position="1"/>
        <end position="25"/>
    </location>
</feature>
<dbReference type="RefSeq" id="WP_311501431.1">
    <property type="nucleotide sequence ID" value="NZ_JAVRHK010000001.1"/>
</dbReference>
<keyword evidence="1" id="KW-0732">Signal</keyword>
<keyword evidence="3" id="KW-1185">Reference proteome</keyword>
<dbReference type="Proteomes" id="UP001262582">
    <property type="component" value="Unassembled WGS sequence"/>
</dbReference>
<protein>
    <recommendedName>
        <fullName evidence="4">Secreted protein</fullName>
    </recommendedName>
</protein>
<dbReference type="NCBIfam" id="NF047658">
    <property type="entry name" value="HYC_CC_PP"/>
    <property type="match status" value="1"/>
</dbReference>
<dbReference type="Pfam" id="PF26622">
    <property type="entry name" value="DUF8199"/>
    <property type="match status" value="1"/>
</dbReference>
<organism evidence="2 3">
    <name type="scientific">Autumnicola musiva</name>
    <dbReference type="NCBI Taxonomy" id="3075589"/>
    <lineage>
        <taxon>Bacteria</taxon>
        <taxon>Pseudomonadati</taxon>
        <taxon>Bacteroidota</taxon>
        <taxon>Flavobacteriia</taxon>
        <taxon>Flavobacteriales</taxon>
        <taxon>Flavobacteriaceae</taxon>
        <taxon>Autumnicola</taxon>
    </lineage>
</organism>